<feature type="compositionally biased region" description="Acidic residues" evidence="1">
    <location>
        <begin position="555"/>
        <end position="570"/>
    </location>
</feature>
<feature type="compositionally biased region" description="Acidic residues" evidence="1">
    <location>
        <begin position="521"/>
        <end position="537"/>
    </location>
</feature>
<proteinExistence type="predicted"/>
<evidence type="ECO:0000313" key="2">
    <source>
        <dbReference type="EMBL" id="CAG2245040.1"/>
    </source>
</evidence>
<comment type="caution">
    <text evidence="2">The sequence shown here is derived from an EMBL/GenBank/DDBJ whole genome shotgun (WGS) entry which is preliminary data.</text>
</comment>
<keyword evidence="3" id="KW-1185">Reference proteome</keyword>
<feature type="region of interest" description="Disordered" evidence="1">
    <location>
        <begin position="391"/>
        <end position="590"/>
    </location>
</feature>
<dbReference type="EMBL" id="CAJPWZ010002756">
    <property type="protein sequence ID" value="CAG2245040.1"/>
    <property type="molecule type" value="Genomic_DNA"/>
</dbReference>
<reference evidence="2" key="1">
    <citation type="submission" date="2021-03" db="EMBL/GenBank/DDBJ databases">
        <authorList>
            <person name="Bekaert M."/>
        </authorList>
    </citation>
    <scope>NUCLEOTIDE SEQUENCE</scope>
</reference>
<feature type="region of interest" description="Disordered" evidence="1">
    <location>
        <begin position="307"/>
        <end position="337"/>
    </location>
</feature>
<feature type="region of interest" description="Disordered" evidence="1">
    <location>
        <begin position="981"/>
        <end position="1049"/>
    </location>
</feature>
<sequence length="1049" mass="116334">MDKPVGGRPANIGTHNVILASSYYKYRKPSVSAYAMRGRKVVDIIYTRQVSDNNRGPLHRTNEWDRPEAHHLSRWCAEGSGAGCTRSQYPEVRMRVAADEDAHVTAEDLGDPDHGEAHGEAHVLMEESSRVIIKDHHETSRVARKHTILRDGVWKELKWVSPGVNIPLPSEPWWLARVQDARRMDQQRIGQEAAWWARQDRTRCVSGILAGMPSRFVLNKSVGRPVRSLFLGKRQLRAGLGRASLRVGGAANRVQAWTDSYLSIGNYAGAGQRMEVPIDLKVEVDAGTADPVLFQAVPIDPIVPKTEPVTEEDMVEEDRPQRGTPTPTRKEETRTSQLRDAVQEAYLEDSDSGLQDLDLEWSKLDEKEERKGVSFLGNLLAQQSKMLKGFKKSPAPAACPAPKVRQFRGERRSSRRKSMVFFPEAADIVQEKQESTDMSSGEDSCDQYVPPPSADDYSSDDSAVESPSDEEAPPAKKRKEVSNEEKDLLDSSAKGFVARTIAEFEASSAGTDVPAVAADVPAEESESDTDEADDPQPADEPVRRTEVPAVAADVPAEESGSDTEADDPQPADEPVRRRTRRAATKVYKGDTKRPRRECQIEGCTAAVVNLRRHMTVCHPDAEAVPVKTKGRPRDQGNRTYGGRLECGLCGSNTIRMDVHLKTVHKLEKDSEEFREAIQGAVPYEEGTQAQQELQQALKDDDRQSVWDSPQGYHHTEPLDGCEVLVAHRADEAGAPGSGEDRDLGRVKPATLRVYLHSLAGFLQFLAGKGTWLRHLRLLADQLTTLSETMKTVSKSLKEDVLIAKVASHARGEDILEPAQIAKYLDGQRPTRARTVIEKAERGEQLSRAEKMDARNILCLQLLLSNAKRAGDITHLRRADVLAAVAVDGTDIEIEAMSKLVQTEWDRFCEGEGMKKTTLTASRNRKVAVSTLRESGATREEAIELAKHMAHNVATADKYYDQSRRVESRHAVLDKLGQAFKDAAAKGQQQDEPMAGGSGVVPSRAEREQNLEELVVERSKVETGRPAEDTRQKKKKKAPRFSKWNEGLLD</sequence>
<accession>A0A8S3URN9</accession>
<evidence type="ECO:0000313" key="3">
    <source>
        <dbReference type="Proteomes" id="UP000683360"/>
    </source>
</evidence>
<dbReference type="Proteomes" id="UP000683360">
    <property type="component" value="Unassembled WGS sequence"/>
</dbReference>
<feature type="compositionally biased region" description="Basic and acidic residues" evidence="1">
    <location>
        <begin position="480"/>
        <end position="489"/>
    </location>
</feature>
<feature type="compositionally biased region" description="Basic and acidic residues" evidence="1">
    <location>
        <begin position="1003"/>
        <end position="1030"/>
    </location>
</feature>
<name>A0A8S3URN9_MYTED</name>
<evidence type="ECO:0000256" key="1">
    <source>
        <dbReference type="SAM" id="MobiDB-lite"/>
    </source>
</evidence>
<feature type="compositionally biased region" description="Acidic residues" evidence="1">
    <location>
        <begin position="457"/>
        <end position="472"/>
    </location>
</feature>
<gene>
    <name evidence="2" type="ORF">MEDL_57063</name>
</gene>
<dbReference type="AlphaFoldDB" id="A0A8S3URN9"/>
<organism evidence="2 3">
    <name type="scientific">Mytilus edulis</name>
    <name type="common">Blue mussel</name>
    <dbReference type="NCBI Taxonomy" id="6550"/>
    <lineage>
        <taxon>Eukaryota</taxon>
        <taxon>Metazoa</taxon>
        <taxon>Spiralia</taxon>
        <taxon>Lophotrochozoa</taxon>
        <taxon>Mollusca</taxon>
        <taxon>Bivalvia</taxon>
        <taxon>Autobranchia</taxon>
        <taxon>Pteriomorphia</taxon>
        <taxon>Mytilida</taxon>
        <taxon>Mytiloidea</taxon>
        <taxon>Mytilidae</taxon>
        <taxon>Mytilinae</taxon>
        <taxon>Mytilus</taxon>
    </lineage>
</organism>
<protein>
    <submittedName>
        <fullName evidence="2">Uncharacterized protein</fullName>
    </submittedName>
</protein>